<gene>
    <name evidence="7" type="ORF">P3T76_004114</name>
</gene>
<dbReference type="AlphaFoldDB" id="A0AAD9GT62"/>
<evidence type="ECO:0000256" key="2">
    <source>
        <dbReference type="ARBA" id="ARBA00023163"/>
    </source>
</evidence>
<evidence type="ECO:0000259" key="6">
    <source>
        <dbReference type="PROSITE" id="PS51294"/>
    </source>
</evidence>
<proteinExistence type="predicted"/>
<dbReference type="EMBL" id="JASMQC010000006">
    <property type="protein sequence ID" value="KAK1944202.1"/>
    <property type="molecule type" value="Genomic_DNA"/>
</dbReference>
<dbReference type="CDD" id="cd00167">
    <property type="entry name" value="SANT"/>
    <property type="match status" value="1"/>
</dbReference>
<dbReference type="InterPro" id="IPR009057">
    <property type="entry name" value="Homeodomain-like_sf"/>
</dbReference>
<feature type="domain" description="Myb-like" evidence="5">
    <location>
        <begin position="55"/>
        <end position="100"/>
    </location>
</feature>
<evidence type="ECO:0000256" key="3">
    <source>
        <dbReference type="ARBA" id="ARBA00023242"/>
    </source>
</evidence>
<dbReference type="Pfam" id="PF00249">
    <property type="entry name" value="Myb_DNA-binding"/>
    <property type="match status" value="1"/>
</dbReference>
<keyword evidence="3" id="KW-0539">Nucleus</keyword>
<dbReference type="PANTHER" id="PTHR12802:SF155">
    <property type="entry name" value="DEUBIQUITINASE MYSM1"/>
    <property type="match status" value="1"/>
</dbReference>
<dbReference type="PROSITE" id="PS50090">
    <property type="entry name" value="MYB_LIKE"/>
    <property type="match status" value="1"/>
</dbReference>
<evidence type="ECO:0000313" key="7">
    <source>
        <dbReference type="EMBL" id="KAK1944202.1"/>
    </source>
</evidence>
<dbReference type="InterPro" id="IPR006447">
    <property type="entry name" value="Myb_dom_plants"/>
</dbReference>
<dbReference type="SUPFAM" id="SSF46689">
    <property type="entry name" value="Homeodomain-like"/>
    <property type="match status" value="1"/>
</dbReference>
<organism evidence="7 8">
    <name type="scientific">Phytophthora citrophthora</name>
    <dbReference type="NCBI Taxonomy" id="4793"/>
    <lineage>
        <taxon>Eukaryota</taxon>
        <taxon>Sar</taxon>
        <taxon>Stramenopiles</taxon>
        <taxon>Oomycota</taxon>
        <taxon>Peronosporomycetes</taxon>
        <taxon>Peronosporales</taxon>
        <taxon>Peronosporaceae</taxon>
        <taxon>Phytophthora</taxon>
    </lineage>
</organism>
<dbReference type="Proteomes" id="UP001259832">
    <property type="component" value="Unassembled WGS sequence"/>
</dbReference>
<sequence length="216" mass="24221">MIQALSTATANAVEPKMKDEQLSVDTETDSDTSSSYTDDEASPRGMSSPNGLGTGVWTKEEHAKFLEAIKIYANGPWKLVASYVGTRTVRQTMTHAQKYRQKAARRLRGLRTKQALMRMHFGHHVSEESLMQERLRSMGQSNYRCEPIPVSYVNPATASYQRNSFQSELSSEATPWSFPQSTVYPNATMLEVDLLEDLTSSPSLEECATELLKLLF</sequence>
<comment type="caution">
    <text evidence="7">The sequence shown here is derived from an EMBL/GenBank/DDBJ whole genome shotgun (WGS) entry which is preliminary data.</text>
</comment>
<dbReference type="InterPro" id="IPR017930">
    <property type="entry name" value="Myb_dom"/>
</dbReference>
<keyword evidence="8" id="KW-1185">Reference proteome</keyword>
<dbReference type="NCBIfam" id="TIGR01557">
    <property type="entry name" value="myb_SHAQKYF"/>
    <property type="match status" value="1"/>
</dbReference>
<dbReference type="GO" id="GO:0003677">
    <property type="term" value="F:DNA binding"/>
    <property type="evidence" value="ECO:0007669"/>
    <property type="project" value="InterPro"/>
</dbReference>
<dbReference type="Gene3D" id="1.10.10.60">
    <property type="entry name" value="Homeodomain-like"/>
    <property type="match status" value="1"/>
</dbReference>
<evidence type="ECO:0000256" key="1">
    <source>
        <dbReference type="ARBA" id="ARBA00023015"/>
    </source>
</evidence>
<dbReference type="PROSITE" id="PS51294">
    <property type="entry name" value="HTH_MYB"/>
    <property type="match status" value="1"/>
</dbReference>
<keyword evidence="1" id="KW-0805">Transcription regulation</keyword>
<evidence type="ECO:0000313" key="8">
    <source>
        <dbReference type="Proteomes" id="UP001259832"/>
    </source>
</evidence>
<dbReference type="PANTHER" id="PTHR12802">
    <property type="entry name" value="SWI/SNF COMPLEX-RELATED"/>
    <property type="match status" value="1"/>
</dbReference>
<accession>A0AAD9GT62</accession>
<name>A0AAD9GT62_9STRA</name>
<dbReference type="InterPro" id="IPR001005">
    <property type="entry name" value="SANT/Myb"/>
</dbReference>
<evidence type="ECO:0000256" key="4">
    <source>
        <dbReference type="SAM" id="MobiDB-lite"/>
    </source>
</evidence>
<protein>
    <submittedName>
        <fullName evidence="7">Myb-like protein J</fullName>
    </submittedName>
</protein>
<feature type="domain" description="HTH myb-type" evidence="6">
    <location>
        <begin position="55"/>
        <end position="104"/>
    </location>
</feature>
<keyword evidence="2" id="KW-0804">Transcription</keyword>
<dbReference type="SMART" id="SM00717">
    <property type="entry name" value="SANT"/>
    <property type="match status" value="1"/>
</dbReference>
<feature type="compositionally biased region" description="Polar residues" evidence="4">
    <location>
        <begin position="1"/>
        <end position="10"/>
    </location>
</feature>
<reference evidence="7" key="1">
    <citation type="submission" date="2023-08" db="EMBL/GenBank/DDBJ databases">
        <title>Reference Genome Resource for the Citrus Pathogen Phytophthora citrophthora.</title>
        <authorList>
            <person name="Moller H."/>
            <person name="Coetzee B."/>
            <person name="Rose L.J."/>
            <person name="Van Niekerk J.M."/>
        </authorList>
    </citation>
    <scope>NUCLEOTIDE SEQUENCE</scope>
    <source>
        <strain evidence="7">STE-U-9442</strain>
    </source>
</reference>
<evidence type="ECO:0000259" key="5">
    <source>
        <dbReference type="PROSITE" id="PS50090"/>
    </source>
</evidence>
<feature type="region of interest" description="Disordered" evidence="4">
    <location>
        <begin position="1"/>
        <end position="54"/>
    </location>
</feature>